<keyword evidence="10" id="KW-1133">Transmembrane helix</keyword>
<keyword evidence="10" id="KW-0472">Membrane</keyword>
<evidence type="ECO:0000256" key="7">
    <source>
        <dbReference type="ARBA" id="ARBA00022840"/>
    </source>
</evidence>
<evidence type="ECO:0000256" key="6">
    <source>
        <dbReference type="ARBA" id="ARBA00022777"/>
    </source>
</evidence>
<organism evidence="12 13">
    <name type="scientific">Flavobacterium microcysteis</name>
    <dbReference type="NCBI Taxonomy" id="2596891"/>
    <lineage>
        <taxon>Bacteria</taxon>
        <taxon>Pseudomonadati</taxon>
        <taxon>Bacteroidota</taxon>
        <taxon>Flavobacteriia</taxon>
        <taxon>Flavobacteriales</taxon>
        <taxon>Flavobacteriaceae</taxon>
        <taxon>Flavobacterium</taxon>
    </lineage>
</organism>
<reference evidence="12 13" key="2">
    <citation type="submission" date="2019-06" db="EMBL/GenBank/DDBJ databases">
        <authorList>
            <person name="Seo Y."/>
        </authorList>
    </citation>
    <scope>NUCLEOTIDE SEQUENCE [LARGE SCALE GENOMIC DNA]</scope>
    <source>
        <strain evidence="12 13">MaA-Y11</strain>
    </source>
</reference>
<evidence type="ECO:0000313" key="12">
    <source>
        <dbReference type="EMBL" id="TPD65300.1"/>
    </source>
</evidence>
<dbReference type="EMBL" id="VFJE01000056">
    <property type="protein sequence ID" value="TPD65300.1"/>
    <property type="molecule type" value="Genomic_DNA"/>
</dbReference>
<dbReference type="RefSeq" id="WP_140001544.1">
    <property type="nucleotide sequence ID" value="NZ_VFJE01000056.1"/>
</dbReference>
<dbReference type="SMART" id="SM00028">
    <property type="entry name" value="TPR"/>
    <property type="match status" value="5"/>
</dbReference>
<reference evidence="12 13" key="1">
    <citation type="submission" date="2019-06" db="EMBL/GenBank/DDBJ databases">
        <title>Flavobacterium sp. MaA-Y11 from geoumgang.</title>
        <authorList>
            <person name="Jeong S."/>
        </authorList>
    </citation>
    <scope>NUCLEOTIDE SEQUENCE [LARGE SCALE GENOMIC DNA]</scope>
    <source>
        <strain evidence="12 13">MaA-Y11</strain>
    </source>
</reference>
<dbReference type="InterPro" id="IPR011990">
    <property type="entry name" value="TPR-like_helical_dom_sf"/>
</dbReference>
<dbReference type="Gene3D" id="6.10.250.2870">
    <property type="match status" value="1"/>
</dbReference>
<name>A0A501PXM2_9FLAO</name>
<dbReference type="GO" id="GO:0016020">
    <property type="term" value="C:membrane"/>
    <property type="evidence" value="ECO:0007669"/>
    <property type="project" value="InterPro"/>
</dbReference>
<keyword evidence="4" id="KW-0808">Transferase</keyword>
<evidence type="ECO:0000256" key="4">
    <source>
        <dbReference type="ARBA" id="ARBA00022679"/>
    </source>
</evidence>
<dbReference type="SUPFAM" id="SSF48452">
    <property type="entry name" value="TPR-like"/>
    <property type="match status" value="2"/>
</dbReference>
<dbReference type="Pfam" id="PF13424">
    <property type="entry name" value="TPR_12"/>
    <property type="match status" value="1"/>
</dbReference>
<dbReference type="GO" id="GO:0005524">
    <property type="term" value="F:ATP binding"/>
    <property type="evidence" value="ECO:0007669"/>
    <property type="project" value="UniProtKB-KW"/>
</dbReference>
<dbReference type="AlphaFoldDB" id="A0A501PXM2"/>
<sequence>MYNEKALRLIMDTKNDAVQRWNLSKVAIRYFNLNEMDKFHEISRILLKKSIVAKDSLRIALAYSNIGEYYMGGIGNTDSSFAYYKKAEKVYRKLDKKINLASTYINIALLQNKINDYIRSEHSAIKALEVLKGTSEEYNIYEAYNLIAITAFRQRDYERCLEYHDKALQVANSNKLPKEFHPKAGTFNNIGTIFQEKKDFEKATEYYEKGLKESDLFIDKPTIYAILLDNLAYSKFCANDYSDLPALFYKSLKISDSISYYPGSILSRIRLSEFYFKVKDTTKAKKYAVEALNLSRESKLDESLLFSLEQVAAVDDKKASDYRKEYIMLSDSIHLEERKMQNKFARIEFETDEIVLEKDKAIIQKWTVFWIAVSVLLSGLIFYIFRLRQSRQRELHLLLSRQKADEEIYRLISEYHQKFDEGREKEKRRVARELHDGVLSRLLGIRRSLLVLENKTDSETVRHCINQVAEIQDVEKEVRDIAHSLGRDLFSPKRDYKEFLESVIEEFRNKTSLKIELEIDKTIDWDVFDSRKKLGIYHVLQECLNFMGKKGTSVEIRFYKNVSLLVMEVDGSGFDVENIEKRQVLKDIGIRAKEMSADLRIDSAIGKEIVIKIIVPSGVHTNQNFRL</sequence>
<comment type="caution">
    <text evidence="12">The sequence shown here is derived from an EMBL/GenBank/DDBJ whole genome shotgun (WGS) entry which is preliminary data.</text>
</comment>
<keyword evidence="9" id="KW-0802">TPR repeat</keyword>
<evidence type="ECO:0000256" key="3">
    <source>
        <dbReference type="ARBA" id="ARBA00022553"/>
    </source>
</evidence>
<keyword evidence="8" id="KW-0902">Two-component regulatory system</keyword>
<keyword evidence="7" id="KW-0067">ATP-binding</keyword>
<evidence type="ECO:0000256" key="10">
    <source>
        <dbReference type="SAM" id="Phobius"/>
    </source>
</evidence>
<evidence type="ECO:0000256" key="1">
    <source>
        <dbReference type="ARBA" id="ARBA00000085"/>
    </source>
</evidence>
<evidence type="ECO:0000256" key="5">
    <source>
        <dbReference type="ARBA" id="ARBA00022741"/>
    </source>
</evidence>
<keyword evidence="6" id="KW-0418">Kinase</keyword>
<dbReference type="PANTHER" id="PTHR24421:SF10">
    <property type="entry name" value="NITRATE_NITRITE SENSOR PROTEIN NARQ"/>
    <property type="match status" value="1"/>
</dbReference>
<dbReference type="InterPro" id="IPR050482">
    <property type="entry name" value="Sensor_HK_TwoCompSys"/>
</dbReference>
<evidence type="ECO:0000256" key="8">
    <source>
        <dbReference type="ARBA" id="ARBA00023012"/>
    </source>
</evidence>
<proteinExistence type="predicted"/>
<keyword evidence="10" id="KW-0812">Transmembrane</keyword>
<gene>
    <name evidence="12" type="ORF">FJA49_13940</name>
</gene>
<feature type="domain" description="Signal transduction histidine kinase subgroup 3 dimerisation and phosphoacceptor" evidence="11">
    <location>
        <begin position="426"/>
        <end position="485"/>
    </location>
</feature>
<dbReference type="Pfam" id="PF07730">
    <property type="entry name" value="HisKA_3"/>
    <property type="match status" value="1"/>
</dbReference>
<dbReference type="GO" id="GO:0046983">
    <property type="term" value="F:protein dimerization activity"/>
    <property type="evidence" value="ECO:0007669"/>
    <property type="project" value="InterPro"/>
</dbReference>
<dbReference type="EC" id="2.7.13.3" evidence="2"/>
<dbReference type="GO" id="GO:0000155">
    <property type="term" value="F:phosphorelay sensor kinase activity"/>
    <property type="evidence" value="ECO:0007669"/>
    <property type="project" value="InterPro"/>
</dbReference>
<evidence type="ECO:0000259" key="11">
    <source>
        <dbReference type="Pfam" id="PF07730"/>
    </source>
</evidence>
<accession>A0A501PXM2</accession>
<dbReference type="PANTHER" id="PTHR24421">
    <property type="entry name" value="NITRATE/NITRITE SENSOR PROTEIN NARX-RELATED"/>
    <property type="match status" value="1"/>
</dbReference>
<dbReference type="Proteomes" id="UP000319175">
    <property type="component" value="Unassembled WGS sequence"/>
</dbReference>
<dbReference type="InterPro" id="IPR011712">
    <property type="entry name" value="Sig_transdc_His_kin_sub3_dim/P"/>
</dbReference>
<keyword evidence="5" id="KW-0547">Nucleotide-binding</keyword>
<dbReference type="Gene3D" id="1.25.40.10">
    <property type="entry name" value="Tetratricopeptide repeat domain"/>
    <property type="match status" value="2"/>
</dbReference>
<dbReference type="InterPro" id="IPR019734">
    <property type="entry name" value="TPR_rpt"/>
</dbReference>
<feature type="transmembrane region" description="Helical" evidence="10">
    <location>
        <begin position="366"/>
        <end position="385"/>
    </location>
</feature>
<evidence type="ECO:0000256" key="2">
    <source>
        <dbReference type="ARBA" id="ARBA00012438"/>
    </source>
</evidence>
<evidence type="ECO:0000313" key="13">
    <source>
        <dbReference type="Proteomes" id="UP000319175"/>
    </source>
</evidence>
<evidence type="ECO:0000256" key="9">
    <source>
        <dbReference type="PROSITE-ProRule" id="PRU00339"/>
    </source>
</evidence>
<protein>
    <recommendedName>
        <fullName evidence="2">histidine kinase</fullName>
        <ecNumber evidence="2">2.7.13.3</ecNumber>
    </recommendedName>
</protein>
<feature type="repeat" description="TPR" evidence="9">
    <location>
        <begin position="184"/>
        <end position="217"/>
    </location>
</feature>
<keyword evidence="13" id="KW-1185">Reference proteome</keyword>
<comment type="catalytic activity">
    <reaction evidence="1">
        <text>ATP + protein L-histidine = ADP + protein N-phospho-L-histidine.</text>
        <dbReference type="EC" id="2.7.13.3"/>
    </reaction>
</comment>
<keyword evidence="3" id="KW-0597">Phosphoprotein</keyword>
<dbReference type="OrthoDB" id="977000at2"/>
<dbReference type="PROSITE" id="PS50005">
    <property type="entry name" value="TPR"/>
    <property type="match status" value="1"/>
</dbReference>